<evidence type="ECO:0000313" key="2">
    <source>
        <dbReference type="EMBL" id="SFS10279.1"/>
    </source>
</evidence>
<dbReference type="PROSITE" id="PS51186">
    <property type="entry name" value="GNAT"/>
    <property type="match status" value="1"/>
</dbReference>
<dbReference type="Proteomes" id="UP000199024">
    <property type="component" value="Unassembled WGS sequence"/>
</dbReference>
<accession>A0A1I6M3N3</accession>
<dbReference type="AlphaFoldDB" id="A0A1I6M3N3"/>
<protein>
    <submittedName>
        <fullName evidence="2">Ribosomal-protein-alanine N-acetyltransferase</fullName>
    </submittedName>
</protein>
<proteinExistence type="predicted"/>
<organism evidence="2 3">
    <name type="scientific">Granulicella pectinivorans</name>
    <dbReference type="NCBI Taxonomy" id="474950"/>
    <lineage>
        <taxon>Bacteria</taxon>
        <taxon>Pseudomonadati</taxon>
        <taxon>Acidobacteriota</taxon>
        <taxon>Terriglobia</taxon>
        <taxon>Terriglobales</taxon>
        <taxon>Acidobacteriaceae</taxon>
        <taxon>Granulicella</taxon>
    </lineage>
</organism>
<dbReference type="GO" id="GO:0016747">
    <property type="term" value="F:acyltransferase activity, transferring groups other than amino-acyl groups"/>
    <property type="evidence" value="ECO:0007669"/>
    <property type="project" value="InterPro"/>
</dbReference>
<dbReference type="InterPro" id="IPR016181">
    <property type="entry name" value="Acyl_CoA_acyltransferase"/>
</dbReference>
<dbReference type="SUPFAM" id="SSF55729">
    <property type="entry name" value="Acyl-CoA N-acyltransferases (Nat)"/>
    <property type="match status" value="1"/>
</dbReference>
<keyword evidence="3" id="KW-1185">Reference proteome</keyword>
<reference evidence="2 3" key="1">
    <citation type="submission" date="2016-10" db="EMBL/GenBank/DDBJ databases">
        <authorList>
            <person name="de Groot N.N."/>
        </authorList>
    </citation>
    <scope>NUCLEOTIDE SEQUENCE [LARGE SCALE GENOMIC DNA]</scope>
    <source>
        <strain evidence="2 3">DSM 21001</strain>
    </source>
</reference>
<dbReference type="InterPro" id="IPR000182">
    <property type="entry name" value="GNAT_dom"/>
</dbReference>
<dbReference type="InterPro" id="IPR050276">
    <property type="entry name" value="MshD_Acetyltransferase"/>
</dbReference>
<evidence type="ECO:0000259" key="1">
    <source>
        <dbReference type="PROSITE" id="PS51186"/>
    </source>
</evidence>
<dbReference type="CDD" id="cd04301">
    <property type="entry name" value="NAT_SF"/>
    <property type="match status" value="1"/>
</dbReference>
<dbReference type="STRING" id="474950.SAMN05421771_1770"/>
<dbReference type="Pfam" id="PF00583">
    <property type="entry name" value="Acetyltransf_1"/>
    <property type="match status" value="1"/>
</dbReference>
<sequence length="163" mass="17877">MTIRQGTGGVELREYRPSDILALFRLDQVCFEPRFQFSLHAMRDFAEAPGAVSVVAEAGGEVAGFAIGEVEGNVCYLVTIDVDPGWRQGGFARSMMGWIAEKAWAMGARRMELHVFVENAAAIRFYERLGFGLVGAVPDFYGDGVDALYYARGIDFGGLVRPI</sequence>
<keyword evidence="2" id="KW-0808">Transferase</keyword>
<feature type="domain" description="N-acetyltransferase" evidence="1">
    <location>
        <begin position="10"/>
        <end position="155"/>
    </location>
</feature>
<dbReference type="EMBL" id="FOZL01000001">
    <property type="protein sequence ID" value="SFS10279.1"/>
    <property type="molecule type" value="Genomic_DNA"/>
</dbReference>
<dbReference type="Gene3D" id="3.40.630.30">
    <property type="match status" value="1"/>
</dbReference>
<name>A0A1I6M3N3_9BACT</name>
<dbReference type="RefSeq" id="WP_089838512.1">
    <property type="nucleotide sequence ID" value="NZ_FOZL01000001.1"/>
</dbReference>
<dbReference type="PANTHER" id="PTHR43617">
    <property type="entry name" value="L-AMINO ACID N-ACETYLTRANSFERASE"/>
    <property type="match status" value="1"/>
</dbReference>
<dbReference type="OrthoDB" id="121342at2"/>
<gene>
    <name evidence="2" type="ORF">SAMN05421771_1770</name>
</gene>
<evidence type="ECO:0000313" key="3">
    <source>
        <dbReference type="Proteomes" id="UP000199024"/>
    </source>
</evidence>